<dbReference type="GO" id="GO:0005886">
    <property type="term" value="C:plasma membrane"/>
    <property type="evidence" value="ECO:0007669"/>
    <property type="project" value="UniProtKB-SubCell"/>
</dbReference>
<name>A0A8J2ZPW2_9BACI</name>
<evidence type="ECO:0000313" key="7">
    <source>
        <dbReference type="Proteomes" id="UP000602050"/>
    </source>
</evidence>
<dbReference type="RefSeq" id="WP_188390567.1">
    <property type="nucleotide sequence ID" value="NZ_BMEV01000003.1"/>
</dbReference>
<keyword evidence="5" id="KW-1133">Transmembrane helix</keyword>
<evidence type="ECO:0000256" key="3">
    <source>
        <dbReference type="ARBA" id="ARBA00023136"/>
    </source>
</evidence>
<accession>A0A8J2ZPW2</accession>
<feature type="transmembrane region" description="Helical" evidence="5">
    <location>
        <begin position="292"/>
        <end position="313"/>
    </location>
</feature>
<reference evidence="6" key="2">
    <citation type="submission" date="2020-09" db="EMBL/GenBank/DDBJ databases">
        <authorList>
            <person name="Sun Q."/>
            <person name="Zhou Y."/>
        </authorList>
    </citation>
    <scope>NUCLEOTIDE SEQUENCE</scope>
    <source>
        <strain evidence="6">CGMCC 1.12360</strain>
    </source>
</reference>
<dbReference type="AlphaFoldDB" id="A0A8J2ZPW2"/>
<dbReference type="Proteomes" id="UP000602050">
    <property type="component" value="Unassembled WGS sequence"/>
</dbReference>
<evidence type="ECO:0000256" key="2">
    <source>
        <dbReference type="ARBA" id="ARBA00005278"/>
    </source>
</evidence>
<dbReference type="Pfam" id="PF03323">
    <property type="entry name" value="GerA"/>
    <property type="match status" value="1"/>
</dbReference>
<feature type="transmembrane region" description="Helical" evidence="5">
    <location>
        <begin position="333"/>
        <end position="353"/>
    </location>
</feature>
<dbReference type="InterPro" id="IPR004995">
    <property type="entry name" value="Spore_Ger"/>
</dbReference>
<evidence type="ECO:0000256" key="1">
    <source>
        <dbReference type="ARBA" id="ARBA00004141"/>
    </source>
</evidence>
<feature type="transmembrane region" description="Helical" evidence="5">
    <location>
        <begin position="415"/>
        <end position="437"/>
    </location>
</feature>
<dbReference type="PANTHER" id="PTHR22550:SF9">
    <property type="entry name" value="STAGE V SPORULATION PROTEIN AF"/>
    <property type="match status" value="1"/>
</dbReference>
<organism evidence="6 7">
    <name type="scientific">Compostibacillus humi</name>
    <dbReference type="NCBI Taxonomy" id="1245525"/>
    <lineage>
        <taxon>Bacteria</taxon>
        <taxon>Bacillati</taxon>
        <taxon>Bacillota</taxon>
        <taxon>Bacilli</taxon>
        <taxon>Bacillales</taxon>
        <taxon>Bacillaceae</taxon>
        <taxon>Compostibacillus</taxon>
    </lineage>
</organism>
<keyword evidence="5" id="KW-0812">Transmembrane</keyword>
<dbReference type="PIRSF" id="PIRSF005690">
    <property type="entry name" value="GerBA"/>
    <property type="match status" value="1"/>
</dbReference>
<sequence>MPKLKKQDTVSANIRHNHNYMKEKLGMDVSFDVGFREIVLLKRKVQLYYVTGLCDAVIVQELLKTLIYINDMERESRKLADIVENRLNHQQVNKVEFMDEVVDQILSGLVAVFIDGEKKAFIVDVRSYPGRTPEEPDTEKVIRGSRDGYTENIIENTALTRRRIRDERLRHEMLKVGERSKTDVCVSYLQDVADRGLVEYVKSKLEKIDIDGISMADKTIDEFFIDRKWNHYPLVRYTERPDVAASHLFEGHVIIIVDTSPSVIILPTTFFHHTQHAEEFRQTPAVGTFIRLIRFLAVLASMYLLPLWLLFALEPTLLPKELSFIGPNEEGNIPIVIQILIAEIGIEFLRMAAIHTPTPLSTSMGLIAAVLIGQIAIDVGLFSPEIILYVAVSAIGTYVTPSYELSVANKLMNLFLILAVGLFGLNGFIIGFVIHFLYLVNLKSLRTPYLWPFIPFNPYAMFHVLFRVPTPYTNIRPRIVHPKNNYRQPRRKSYTE</sequence>
<comment type="subcellular location">
    <subcellularLocation>
        <location evidence="4">Cell membrane</location>
    </subcellularLocation>
    <subcellularLocation>
        <location evidence="1">Membrane</location>
        <topology evidence="1">Multi-pass membrane protein</topology>
    </subcellularLocation>
</comment>
<feature type="transmembrane region" description="Helical" evidence="5">
    <location>
        <begin position="360"/>
        <end position="380"/>
    </location>
</feature>
<dbReference type="GO" id="GO:0009847">
    <property type="term" value="P:spore germination"/>
    <property type="evidence" value="ECO:0007669"/>
    <property type="project" value="UniProtKB-UniRule"/>
</dbReference>
<feature type="transmembrane region" description="Helical" evidence="5">
    <location>
        <begin position="449"/>
        <end position="468"/>
    </location>
</feature>
<proteinExistence type="inferred from homology"/>
<gene>
    <name evidence="6" type="primary">spoVAF</name>
    <name evidence="6" type="ORF">GCM10010978_02690</name>
</gene>
<dbReference type="InterPro" id="IPR050768">
    <property type="entry name" value="UPF0353/GerABKA_families"/>
</dbReference>
<dbReference type="EMBL" id="BMEV01000003">
    <property type="protein sequence ID" value="GGH69061.1"/>
    <property type="molecule type" value="Genomic_DNA"/>
</dbReference>
<evidence type="ECO:0000256" key="4">
    <source>
        <dbReference type="PIRNR" id="PIRNR005690"/>
    </source>
</evidence>
<dbReference type="PANTHER" id="PTHR22550">
    <property type="entry name" value="SPORE GERMINATION PROTEIN"/>
    <property type="match status" value="1"/>
</dbReference>
<comment type="similarity">
    <text evidence="2 4">Belongs to the GerABKA family.</text>
</comment>
<keyword evidence="7" id="KW-1185">Reference proteome</keyword>
<evidence type="ECO:0000313" key="6">
    <source>
        <dbReference type="EMBL" id="GGH69061.1"/>
    </source>
</evidence>
<feature type="transmembrane region" description="Helical" evidence="5">
    <location>
        <begin position="386"/>
        <end position="403"/>
    </location>
</feature>
<evidence type="ECO:0000256" key="5">
    <source>
        <dbReference type="SAM" id="Phobius"/>
    </source>
</evidence>
<protein>
    <submittedName>
        <fullName evidence="6">Stage V sporulation protein AF</fullName>
    </submittedName>
</protein>
<comment type="caution">
    <text evidence="6">The sequence shown here is derived from an EMBL/GenBank/DDBJ whole genome shotgun (WGS) entry which is preliminary data.</text>
</comment>
<reference evidence="6" key="1">
    <citation type="journal article" date="2014" name="Int. J. Syst. Evol. Microbiol.">
        <title>Complete genome sequence of Corynebacterium casei LMG S-19264T (=DSM 44701T), isolated from a smear-ripened cheese.</title>
        <authorList>
            <consortium name="US DOE Joint Genome Institute (JGI-PGF)"/>
            <person name="Walter F."/>
            <person name="Albersmeier A."/>
            <person name="Kalinowski J."/>
            <person name="Ruckert C."/>
        </authorList>
    </citation>
    <scope>NUCLEOTIDE SEQUENCE</scope>
    <source>
        <strain evidence="6">CGMCC 1.12360</strain>
    </source>
</reference>
<keyword evidence="3 4" id="KW-0472">Membrane</keyword>